<accession>A0A1H3KE06</accession>
<name>A0A1H3KE06_9ACTN</name>
<dbReference type="PANTHER" id="PTHR34406:SF1">
    <property type="entry name" value="PROTEIN YCEI"/>
    <property type="match status" value="1"/>
</dbReference>
<dbReference type="STRING" id="137265.SAMN05421684_0075"/>
<comment type="similarity">
    <text evidence="1">Belongs to the UPF0312 family.</text>
</comment>
<dbReference type="Gene3D" id="2.40.128.110">
    <property type="entry name" value="Lipid/polyisoprenoid-binding, YceI-like"/>
    <property type="match status" value="1"/>
</dbReference>
<organism evidence="3 4">
    <name type="scientific">Asanoa ishikariensis</name>
    <dbReference type="NCBI Taxonomy" id="137265"/>
    <lineage>
        <taxon>Bacteria</taxon>
        <taxon>Bacillati</taxon>
        <taxon>Actinomycetota</taxon>
        <taxon>Actinomycetes</taxon>
        <taxon>Micromonosporales</taxon>
        <taxon>Micromonosporaceae</taxon>
        <taxon>Asanoa</taxon>
    </lineage>
</organism>
<dbReference type="InterPro" id="IPR036761">
    <property type="entry name" value="TTHA0802/YceI-like_sf"/>
</dbReference>
<reference evidence="4" key="1">
    <citation type="submission" date="2016-10" db="EMBL/GenBank/DDBJ databases">
        <authorList>
            <person name="Varghese N."/>
            <person name="Submissions S."/>
        </authorList>
    </citation>
    <scope>NUCLEOTIDE SEQUENCE [LARGE SCALE GENOMIC DNA]</scope>
    <source>
        <strain evidence="4">DSM 44718</strain>
    </source>
</reference>
<evidence type="ECO:0000256" key="1">
    <source>
        <dbReference type="ARBA" id="ARBA00008812"/>
    </source>
</evidence>
<evidence type="ECO:0000259" key="2">
    <source>
        <dbReference type="SMART" id="SM00867"/>
    </source>
</evidence>
<dbReference type="Pfam" id="PF04264">
    <property type="entry name" value="YceI"/>
    <property type="match status" value="1"/>
</dbReference>
<feature type="domain" description="Lipid/polyisoprenoid-binding YceI-like" evidence="2">
    <location>
        <begin position="22"/>
        <end position="191"/>
    </location>
</feature>
<keyword evidence="4" id="KW-1185">Reference proteome</keyword>
<gene>
    <name evidence="3" type="ORF">SAMN05421684_0075</name>
</gene>
<dbReference type="SUPFAM" id="SSF101874">
    <property type="entry name" value="YceI-like"/>
    <property type="match status" value="1"/>
</dbReference>
<evidence type="ECO:0000313" key="3">
    <source>
        <dbReference type="EMBL" id="SDY50005.1"/>
    </source>
</evidence>
<dbReference type="OrthoDB" id="9811006at2"/>
<evidence type="ECO:0000313" key="4">
    <source>
        <dbReference type="Proteomes" id="UP000199632"/>
    </source>
</evidence>
<dbReference type="AlphaFoldDB" id="A0A1H3KE06"/>
<protein>
    <submittedName>
        <fullName evidence="3">Polyisoprenoid-binding protein YceI</fullName>
    </submittedName>
</protein>
<dbReference type="EMBL" id="FNQB01000001">
    <property type="protein sequence ID" value="SDY50005.1"/>
    <property type="molecule type" value="Genomic_DNA"/>
</dbReference>
<proteinExistence type="inferred from homology"/>
<dbReference type="RefSeq" id="WP_090785887.1">
    <property type="nucleotide sequence ID" value="NZ_BOND01000038.1"/>
</dbReference>
<sequence length="194" mass="21049">MSDTATNNTRVWNGVTIPAPGTYELDPAHKLVGFVARHMMVAKVRGHFDEAAATITVAEDPTESSVSATIKTASITTGVADRDAHLRSPDFLKSEEFPTIEFQSLGGVTKVNGTEFVLPGELTIRGVTRKVELKVEFEGAGRNPYGMDIFGFSAHTEIDREEFGLTWNVNLETGGVLVGKKVRIELEGEAVRQA</sequence>
<dbReference type="InterPro" id="IPR007372">
    <property type="entry name" value="Lipid/polyisoprenoid-bd_YceI"/>
</dbReference>
<dbReference type="Proteomes" id="UP000199632">
    <property type="component" value="Unassembled WGS sequence"/>
</dbReference>
<dbReference type="PANTHER" id="PTHR34406">
    <property type="entry name" value="PROTEIN YCEI"/>
    <property type="match status" value="1"/>
</dbReference>
<dbReference type="SMART" id="SM00867">
    <property type="entry name" value="YceI"/>
    <property type="match status" value="1"/>
</dbReference>